<protein>
    <submittedName>
        <fullName evidence="2">Tetratricopeptide</fullName>
    </submittedName>
</protein>
<dbReference type="EMBL" id="CP024785">
    <property type="protein sequence ID" value="AUB42375.1"/>
    <property type="molecule type" value="Genomic_DNA"/>
</dbReference>
<evidence type="ECO:0000313" key="2">
    <source>
        <dbReference type="EMBL" id="AUB42375.1"/>
    </source>
</evidence>
<dbReference type="Pfam" id="PF12770">
    <property type="entry name" value="CHAT"/>
    <property type="match status" value="1"/>
</dbReference>
<dbReference type="Gene3D" id="1.25.40.10">
    <property type="entry name" value="Tetratricopeptide repeat domain"/>
    <property type="match status" value="1"/>
</dbReference>
<sequence>MILLLTLVSYFCQPALGKLNPKESQTYFEQALSQAQSVRASDIAYQWQQELGNLYQKQKRTKAALQAYAAAIENITQVRKNLLPNNADLQFSFQEKVEPIYREYMRLLLASPNPDLKRVIQTNERLQIAQLENFLQCGNLDIIPLNEVKNLPSAPTVVHIIDLDESVEVILQLANGSLHSHSVDSKLVKTNVDNLLEILQSLRLSSTAEIDILSFPRSLYDLLIAPIKTYLPSSGTLVFTLDTSFQSLPIGLLHDGNDYLFKYCSIAQTLGSRVRQPKLLLKEQLRALIGGLSEINPSLRTLNVLENMKALPKVKEEIEYVKQQTSSSKVLLNEKFTGQALGQQLSSFNFPIVHLTTHAQFSSEAKRTMFFTWDKAINALEFYSLLKFSARSNEDGIELLVLSACQTAKGNKRSALGIAGVAAQAGARSTVATLWKVDADSTALLMEQFYKNLKNGVPKAEALRQAQLNLISDSRYSHPYFWAGFILVGGWL</sequence>
<reference evidence="2 3" key="1">
    <citation type="submission" date="2017-11" db="EMBL/GenBank/DDBJ databases">
        <title>Complete genome of a free-living desiccation-tolerant cyanobacterium and its photosynthetic adaptation to extreme terrestrial habitat.</title>
        <authorList>
            <person name="Shang J."/>
        </authorList>
    </citation>
    <scope>NUCLEOTIDE SEQUENCE [LARGE SCALE GENOMIC DNA]</scope>
    <source>
        <strain evidence="2 3">CCNUN1</strain>
    </source>
</reference>
<gene>
    <name evidence="2" type="ORF">COO91_08500</name>
</gene>
<feature type="domain" description="CHAT" evidence="1">
    <location>
        <begin position="217"/>
        <end position="489"/>
    </location>
</feature>
<dbReference type="KEGG" id="nfl:COO91_08500"/>
<dbReference type="AlphaFoldDB" id="A0A2K8T5S0"/>
<evidence type="ECO:0000313" key="3">
    <source>
        <dbReference type="Proteomes" id="UP000232003"/>
    </source>
</evidence>
<dbReference type="InterPro" id="IPR024983">
    <property type="entry name" value="CHAT_dom"/>
</dbReference>
<dbReference type="RefSeq" id="WP_100902425.1">
    <property type="nucleotide sequence ID" value="NZ_CAWNNC010000001.1"/>
</dbReference>
<evidence type="ECO:0000259" key="1">
    <source>
        <dbReference type="Pfam" id="PF12770"/>
    </source>
</evidence>
<keyword evidence="3" id="KW-1185">Reference proteome</keyword>
<dbReference type="InterPro" id="IPR011990">
    <property type="entry name" value="TPR-like_helical_dom_sf"/>
</dbReference>
<accession>A0A2K8T5S0</accession>
<organism evidence="2 3">
    <name type="scientific">Nostoc flagelliforme CCNUN1</name>
    <dbReference type="NCBI Taxonomy" id="2038116"/>
    <lineage>
        <taxon>Bacteria</taxon>
        <taxon>Bacillati</taxon>
        <taxon>Cyanobacteriota</taxon>
        <taxon>Cyanophyceae</taxon>
        <taxon>Nostocales</taxon>
        <taxon>Nostocaceae</taxon>
        <taxon>Nostoc</taxon>
    </lineage>
</organism>
<dbReference type="PANTHER" id="PTHR10098:SF112">
    <property type="entry name" value="SLR0380 PROTEIN"/>
    <property type="match status" value="1"/>
</dbReference>
<name>A0A2K8T5S0_9NOSO</name>
<proteinExistence type="predicted"/>
<dbReference type="PANTHER" id="PTHR10098">
    <property type="entry name" value="RAPSYN-RELATED"/>
    <property type="match status" value="1"/>
</dbReference>
<dbReference type="OrthoDB" id="503125at2"/>
<dbReference type="Proteomes" id="UP000232003">
    <property type="component" value="Chromosome"/>
</dbReference>